<sequence>MLFSAAGLVLVAGCAAAPLPEVTFYAAGTTITVHPTQHCDVKVEQCAAPDPNAEGRLRVPAGRPLQISVPAEVAQAPWQVVFSYHDANGTPQPDSRSDVFPAGERYAYTLTLPNPTDQLDTVEVHQYGAAVQVSETGEAEFLTRSTWVLSVTDQR</sequence>
<dbReference type="EMBL" id="JAMTCK010000017">
    <property type="protein sequence ID" value="MCP2169287.1"/>
    <property type="molecule type" value="Genomic_DNA"/>
</dbReference>
<proteinExistence type="predicted"/>
<evidence type="ECO:0000256" key="1">
    <source>
        <dbReference type="SAM" id="SignalP"/>
    </source>
</evidence>
<dbReference type="InterPro" id="IPR024495">
    <property type="entry name" value="DUF2771"/>
</dbReference>
<feature type="signal peptide" evidence="1">
    <location>
        <begin position="1"/>
        <end position="17"/>
    </location>
</feature>
<evidence type="ECO:0008006" key="4">
    <source>
        <dbReference type="Google" id="ProtNLM"/>
    </source>
</evidence>
<keyword evidence="3" id="KW-1185">Reference proteome</keyword>
<keyword evidence="1" id="KW-0732">Signal</keyword>
<dbReference type="Proteomes" id="UP001206128">
    <property type="component" value="Unassembled WGS sequence"/>
</dbReference>
<comment type="caution">
    <text evidence="2">The sequence shown here is derived from an EMBL/GenBank/DDBJ whole genome shotgun (WGS) entry which is preliminary data.</text>
</comment>
<feature type="chain" id="PRO_5042115970" description="DUF2771 family protein" evidence="1">
    <location>
        <begin position="18"/>
        <end position="155"/>
    </location>
</feature>
<accession>A0AAE3GKS3</accession>
<evidence type="ECO:0000313" key="3">
    <source>
        <dbReference type="Proteomes" id="UP001206128"/>
    </source>
</evidence>
<organism evidence="2 3">
    <name type="scientific">Goodfellowiella coeruleoviolacea</name>
    <dbReference type="NCBI Taxonomy" id="334858"/>
    <lineage>
        <taxon>Bacteria</taxon>
        <taxon>Bacillati</taxon>
        <taxon>Actinomycetota</taxon>
        <taxon>Actinomycetes</taxon>
        <taxon>Pseudonocardiales</taxon>
        <taxon>Pseudonocardiaceae</taxon>
        <taxon>Goodfellowiella</taxon>
    </lineage>
</organism>
<protein>
    <recommendedName>
        <fullName evidence="4">DUF2771 family protein</fullName>
    </recommendedName>
</protein>
<gene>
    <name evidence="2" type="ORF">LX83_006171</name>
</gene>
<reference evidence="2" key="1">
    <citation type="submission" date="2022-06" db="EMBL/GenBank/DDBJ databases">
        <title>Genomic Encyclopedia of Archaeal and Bacterial Type Strains, Phase II (KMG-II): from individual species to whole genera.</title>
        <authorList>
            <person name="Goeker M."/>
        </authorList>
    </citation>
    <scope>NUCLEOTIDE SEQUENCE</scope>
    <source>
        <strain evidence="2">DSM 43935</strain>
    </source>
</reference>
<evidence type="ECO:0000313" key="2">
    <source>
        <dbReference type="EMBL" id="MCP2169287.1"/>
    </source>
</evidence>
<dbReference type="Pfam" id="PF10969">
    <property type="entry name" value="DUF2771"/>
    <property type="match status" value="1"/>
</dbReference>
<name>A0AAE3GKS3_9PSEU</name>
<dbReference type="AlphaFoldDB" id="A0AAE3GKS3"/>